<dbReference type="eggNOG" id="arCOG01040">
    <property type="taxonomic scope" value="Archaea"/>
</dbReference>
<name>C6A0A3_THESM</name>
<reference evidence="4 5" key="1">
    <citation type="journal article" date="2009" name="Appl. Environ. Microbiol.">
        <title>Metabolic versatility and indigenous origin of the archaeon Thermococcus sibiricus, isolated from a siberian oil reservoir, as revealed by genome analysis.</title>
        <authorList>
            <person name="Mardanov A.V."/>
            <person name="Ravin N.V."/>
            <person name="Svetlitchnyi V.A."/>
            <person name="Beletsky A.V."/>
            <person name="Miroshnichenko M.L."/>
            <person name="Bonch-Osmolovskaya E.A."/>
            <person name="Skryabin K.G."/>
        </authorList>
    </citation>
    <scope>NUCLEOTIDE SEQUENCE [LARGE SCALE GENOMIC DNA]</scope>
    <source>
        <strain evidence="5">DSM 12597 / MM 739</strain>
    </source>
</reference>
<evidence type="ECO:0000313" key="5">
    <source>
        <dbReference type="Proteomes" id="UP000009079"/>
    </source>
</evidence>
<feature type="domain" description="APS kinase" evidence="3">
    <location>
        <begin position="2"/>
        <end position="26"/>
    </location>
</feature>
<dbReference type="KEGG" id="tsi:TSIB_2037"/>
<accession>C6A0A3</accession>
<evidence type="ECO:0000313" key="4">
    <source>
        <dbReference type="EMBL" id="ACS91084.1"/>
    </source>
</evidence>
<organism evidence="4 5">
    <name type="scientific">Thermococcus sibiricus (strain DSM 12597 / MM 739)</name>
    <dbReference type="NCBI Taxonomy" id="604354"/>
    <lineage>
        <taxon>Archaea</taxon>
        <taxon>Methanobacteriati</taxon>
        <taxon>Methanobacteriota</taxon>
        <taxon>Thermococci</taxon>
        <taxon>Thermococcales</taxon>
        <taxon>Thermococcaceae</taxon>
        <taxon>Thermococcus</taxon>
    </lineage>
</organism>
<sequence>MRGEIKGVTGYDGVYEEPENPEVKVDSSKMTPEEEVEAVLKKARELGYLKS</sequence>
<dbReference type="EMBL" id="CP001463">
    <property type="protein sequence ID" value="ACS91084.1"/>
    <property type="molecule type" value="Genomic_DNA"/>
</dbReference>
<keyword evidence="1 4" id="KW-0808">Transferase</keyword>
<gene>
    <name evidence="4" type="ordered locus">TSIB_2037</name>
</gene>
<dbReference type="STRING" id="604354.TSIB_2037"/>
<dbReference type="EC" id="2.7.1.25" evidence="4"/>
<dbReference type="Proteomes" id="UP000009079">
    <property type="component" value="Chromosome"/>
</dbReference>
<dbReference type="HOGENOM" id="CLU_3094326_0_0_2"/>
<dbReference type="Gene3D" id="3.40.50.300">
    <property type="entry name" value="P-loop containing nucleotide triphosphate hydrolases"/>
    <property type="match status" value="1"/>
</dbReference>
<evidence type="ECO:0000256" key="2">
    <source>
        <dbReference type="SAM" id="MobiDB-lite"/>
    </source>
</evidence>
<keyword evidence="4" id="KW-0418">Kinase</keyword>
<dbReference type="InterPro" id="IPR059117">
    <property type="entry name" value="APS_kinase_dom"/>
</dbReference>
<dbReference type="GO" id="GO:0004020">
    <property type="term" value="F:adenylylsulfate kinase activity"/>
    <property type="evidence" value="ECO:0007669"/>
    <property type="project" value="UniProtKB-EC"/>
</dbReference>
<feature type="region of interest" description="Disordered" evidence="2">
    <location>
        <begin position="1"/>
        <end position="32"/>
    </location>
</feature>
<evidence type="ECO:0000259" key="3">
    <source>
        <dbReference type="Pfam" id="PF01583"/>
    </source>
</evidence>
<dbReference type="AlphaFoldDB" id="C6A0A3"/>
<dbReference type="Pfam" id="PF01583">
    <property type="entry name" value="APS_kinase"/>
    <property type="match status" value="1"/>
</dbReference>
<keyword evidence="5" id="KW-1185">Reference proteome</keyword>
<dbReference type="InterPro" id="IPR027417">
    <property type="entry name" value="P-loop_NTPase"/>
</dbReference>
<evidence type="ECO:0000256" key="1">
    <source>
        <dbReference type="ARBA" id="ARBA00022679"/>
    </source>
</evidence>
<protein>
    <submittedName>
        <fullName evidence="4">Probable adenylyl-sulfate kinase</fullName>
        <ecNumber evidence="4">2.7.1.25</ecNumber>
    </submittedName>
</protein>
<proteinExistence type="predicted"/>